<evidence type="ECO:0000313" key="1">
    <source>
        <dbReference type="Proteomes" id="UP000887580"/>
    </source>
</evidence>
<sequence>MTGLCNAECCWGYPSCNGIGSCNIFCCNCDYGCNNKLLSRSPTGSLKQSAEKIFNDVDKNKNGKIDFDEAVAYAVKNGKNESELEKDRSWFSSMDKNYDENITPNEFDGLLEN</sequence>
<proteinExistence type="predicted"/>
<dbReference type="WBParaSite" id="PS1159_v2.g15966.t1">
    <property type="protein sequence ID" value="PS1159_v2.g15966.t1"/>
    <property type="gene ID" value="PS1159_v2.g15966"/>
</dbReference>
<name>A0AC35FBW8_9BILA</name>
<evidence type="ECO:0000313" key="2">
    <source>
        <dbReference type="WBParaSite" id="PS1159_v2.g15966.t1"/>
    </source>
</evidence>
<accession>A0AC35FBW8</accession>
<dbReference type="Proteomes" id="UP000887580">
    <property type="component" value="Unplaced"/>
</dbReference>
<organism evidence="1 2">
    <name type="scientific">Panagrolaimus sp. PS1159</name>
    <dbReference type="NCBI Taxonomy" id="55785"/>
    <lineage>
        <taxon>Eukaryota</taxon>
        <taxon>Metazoa</taxon>
        <taxon>Ecdysozoa</taxon>
        <taxon>Nematoda</taxon>
        <taxon>Chromadorea</taxon>
        <taxon>Rhabditida</taxon>
        <taxon>Tylenchina</taxon>
        <taxon>Panagrolaimomorpha</taxon>
        <taxon>Panagrolaimoidea</taxon>
        <taxon>Panagrolaimidae</taxon>
        <taxon>Panagrolaimus</taxon>
    </lineage>
</organism>
<protein>
    <submittedName>
        <fullName evidence="2">EF-hand domain-containing protein</fullName>
    </submittedName>
</protein>
<reference evidence="2" key="1">
    <citation type="submission" date="2022-11" db="UniProtKB">
        <authorList>
            <consortium name="WormBaseParasite"/>
        </authorList>
    </citation>
    <scope>IDENTIFICATION</scope>
</reference>